<dbReference type="PROSITE" id="PS01033">
    <property type="entry name" value="GLOBIN"/>
    <property type="match status" value="1"/>
</dbReference>
<accession>A0ABU0U4Y4</accession>
<gene>
    <name evidence="13" type="ORF">QE382_001999</name>
</gene>
<dbReference type="InterPro" id="IPR000971">
    <property type="entry name" value="Globin"/>
</dbReference>
<dbReference type="Gene3D" id="2.40.30.10">
    <property type="entry name" value="Translation factors"/>
    <property type="match status" value="1"/>
</dbReference>
<dbReference type="SUPFAM" id="SSF63380">
    <property type="entry name" value="Riboflavin synthase domain-like"/>
    <property type="match status" value="1"/>
</dbReference>
<dbReference type="InterPro" id="IPR017938">
    <property type="entry name" value="Riboflavin_synthase-like_b-brl"/>
</dbReference>
<keyword evidence="6" id="KW-0408">Iron</keyword>
<dbReference type="CDD" id="cd14779">
    <property type="entry name" value="FHP_Ae-globin-like"/>
    <property type="match status" value="1"/>
</dbReference>
<dbReference type="PROSITE" id="PS51384">
    <property type="entry name" value="FAD_FR"/>
    <property type="match status" value="1"/>
</dbReference>
<evidence type="ECO:0000313" key="13">
    <source>
        <dbReference type="EMBL" id="MDQ1150015.1"/>
    </source>
</evidence>
<evidence type="ECO:0000256" key="1">
    <source>
        <dbReference type="ARBA" id="ARBA00006401"/>
    </source>
</evidence>
<dbReference type="Pfam" id="PF00042">
    <property type="entry name" value="Globin"/>
    <property type="match status" value="1"/>
</dbReference>
<organism evidence="13 14">
    <name type="scientific">Sphingobacterium zeae</name>
    <dbReference type="NCBI Taxonomy" id="1776859"/>
    <lineage>
        <taxon>Bacteria</taxon>
        <taxon>Pseudomonadati</taxon>
        <taxon>Bacteroidota</taxon>
        <taxon>Sphingobacteriia</taxon>
        <taxon>Sphingobacteriales</taxon>
        <taxon>Sphingobacteriaceae</taxon>
        <taxon>Sphingobacterium</taxon>
    </lineage>
</organism>
<evidence type="ECO:0000256" key="7">
    <source>
        <dbReference type="ARBA" id="ARBA00023027"/>
    </source>
</evidence>
<comment type="similarity">
    <text evidence="10">Belongs to the globin family.</text>
</comment>
<evidence type="ECO:0000256" key="3">
    <source>
        <dbReference type="ARBA" id="ARBA00022617"/>
    </source>
</evidence>
<feature type="domain" description="Globin" evidence="11">
    <location>
        <begin position="35"/>
        <end position="172"/>
    </location>
</feature>
<evidence type="ECO:0000256" key="4">
    <source>
        <dbReference type="ARBA" id="ARBA00022621"/>
    </source>
</evidence>
<dbReference type="PRINTS" id="PR00410">
    <property type="entry name" value="PHEHYDRXLASE"/>
</dbReference>
<dbReference type="InterPro" id="IPR012292">
    <property type="entry name" value="Globin/Proto"/>
</dbReference>
<dbReference type="Gene3D" id="1.10.490.10">
    <property type="entry name" value="Globins"/>
    <property type="match status" value="1"/>
</dbReference>
<comment type="similarity">
    <text evidence="1">In the C-terminal section; belongs to the flavoprotein pyridine nucleotide cytochrome reductase family.</text>
</comment>
<dbReference type="PANTHER" id="PTHR43396">
    <property type="entry name" value="FLAVOHEMOPROTEIN"/>
    <property type="match status" value="1"/>
</dbReference>
<evidence type="ECO:0000313" key="14">
    <source>
        <dbReference type="Proteomes" id="UP001244640"/>
    </source>
</evidence>
<reference evidence="13 14" key="1">
    <citation type="submission" date="2023-07" db="EMBL/GenBank/DDBJ databases">
        <title>Functional and genomic diversity of the sorghum phyllosphere microbiome.</title>
        <authorList>
            <person name="Shade A."/>
        </authorList>
    </citation>
    <scope>NUCLEOTIDE SEQUENCE [LARGE SCALE GENOMIC DNA]</scope>
    <source>
        <strain evidence="13 14">SORGH_AS_0892</strain>
    </source>
</reference>
<keyword evidence="13" id="KW-0223">Dioxygenase</keyword>
<dbReference type="Pfam" id="PF00175">
    <property type="entry name" value="NAD_binding_1"/>
    <property type="match status" value="1"/>
</dbReference>
<evidence type="ECO:0000259" key="12">
    <source>
        <dbReference type="PROSITE" id="PS51384"/>
    </source>
</evidence>
<dbReference type="NCBIfam" id="NF009805">
    <property type="entry name" value="PRK13289.1"/>
    <property type="match status" value="1"/>
</dbReference>
<dbReference type="EC" id="1.14.12.17" evidence="2"/>
<evidence type="ECO:0000256" key="9">
    <source>
        <dbReference type="ARBA" id="ARBA00049433"/>
    </source>
</evidence>
<feature type="domain" description="FAD-binding FR-type" evidence="12">
    <location>
        <begin position="186"/>
        <end position="296"/>
    </location>
</feature>
<evidence type="ECO:0000256" key="5">
    <source>
        <dbReference type="ARBA" id="ARBA00022723"/>
    </source>
</evidence>
<dbReference type="CDD" id="cd06184">
    <property type="entry name" value="flavohem_like_fad_nad_binding"/>
    <property type="match status" value="1"/>
</dbReference>
<keyword evidence="14" id="KW-1185">Reference proteome</keyword>
<evidence type="ECO:0000256" key="10">
    <source>
        <dbReference type="RuleBase" id="RU000356"/>
    </source>
</evidence>
<keyword evidence="3 10" id="KW-0349">Heme</keyword>
<dbReference type="Gene3D" id="3.40.50.80">
    <property type="entry name" value="Nucleotide-binding domain of ferredoxin-NADP reductase (FNR) module"/>
    <property type="match status" value="1"/>
</dbReference>
<proteinExistence type="inferred from homology"/>
<keyword evidence="10" id="KW-0813">Transport</keyword>
<evidence type="ECO:0000256" key="8">
    <source>
        <dbReference type="ARBA" id="ARBA00048649"/>
    </source>
</evidence>
<comment type="catalytic activity">
    <reaction evidence="8">
        <text>2 nitric oxide + NADH + 2 O2 = 2 nitrate + NAD(+) + H(+)</text>
        <dbReference type="Rhea" id="RHEA:19469"/>
        <dbReference type="ChEBI" id="CHEBI:15378"/>
        <dbReference type="ChEBI" id="CHEBI:15379"/>
        <dbReference type="ChEBI" id="CHEBI:16480"/>
        <dbReference type="ChEBI" id="CHEBI:17632"/>
        <dbReference type="ChEBI" id="CHEBI:57540"/>
        <dbReference type="ChEBI" id="CHEBI:57945"/>
        <dbReference type="EC" id="1.14.12.17"/>
    </reaction>
</comment>
<dbReference type="EMBL" id="JAUTBA010000001">
    <property type="protein sequence ID" value="MDQ1150015.1"/>
    <property type="molecule type" value="Genomic_DNA"/>
</dbReference>
<evidence type="ECO:0000256" key="2">
    <source>
        <dbReference type="ARBA" id="ARBA00012229"/>
    </source>
</evidence>
<protein>
    <recommendedName>
        <fullName evidence="2">nitric oxide dioxygenase</fullName>
        <ecNumber evidence="2">1.14.12.17</ecNumber>
    </recommendedName>
</protein>
<evidence type="ECO:0000259" key="11">
    <source>
        <dbReference type="PROSITE" id="PS01033"/>
    </source>
</evidence>
<keyword evidence="5" id="KW-0479">Metal-binding</keyword>
<name>A0ABU0U4Y4_9SPHI</name>
<dbReference type="SUPFAM" id="SSF46458">
    <property type="entry name" value="Globin-like"/>
    <property type="match status" value="1"/>
</dbReference>
<keyword evidence="4 10" id="KW-0561">Oxygen transport</keyword>
<dbReference type="Proteomes" id="UP001244640">
    <property type="component" value="Unassembled WGS sequence"/>
</dbReference>
<dbReference type="InterPro" id="IPR001433">
    <property type="entry name" value="OxRdtase_FAD/NAD-bd"/>
</dbReference>
<keyword evidence="7" id="KW-0520">NAD</keyword>
<comment type="catalytic activity">
    <reaction evidence="9">
        <text>2 nitric oxide + NADPH + 2 O2 = 2 nitrate + NADP(+) + H(+)</text>
        <dbReference type="Rhea" id="RHEA:19465"/>
        <dbReference type="ChEBI" id="CHEBI:15378"/>
        <dbReference type="ChEBI" id="CHEBI:15379"/>
        <dbReference type="ChEBI" id="CHEBI:16480"/>
        <dbReference type="ChEBI" id="CHEBI:17632"/>
        <dbReference type="ChEBI" id="CHEBI:57783"/>
        <dbReference type="ChEBI" id="CHEBI:58349"/>
        <dbReference type="EC" id="1.14.12.17"/>
    </reaction>
</comment>
<dbReference type="InterPro" id="IPR039261">
    <property type="entry name" value="FNR_nucleotide-bd"/>
</dbReference>
<dbReference type="InterPro" id="IPR009050">
    <property type="entry name" value="Globin-like_sf"/>
</dbReference>
<dbReference type="PANTHER" id="PTHR43396:SF3">
    <property type="entry name" value="FLAVOHEMOPROTEIN"/>
    <property type="match status" value="1"/>
</dbReference>
<dbReference type="InterPro" id="IPR017927">
    <property type="entry name" value="FAD-bd_FR_type"/>
</dbReference>
<dbReference type="GO" id="GO:0008941">
    <property type="term" value="F:nitric oxide dioxygenase NAD(P)H activity"/>
    <property type="evidence" value="ECO:0007669"/>
    <property type="project" value="UniProtKB-EC"/>
</dbReference>
<sequence>MNPIKVFKIPHSERIFFIFYSDQIKDKKLFKYFIMITEAQKELVKSTVPVLKEHGIALTSYFYKRMFRHNPELRHIFNMGNQENTRQQTALANAVLAYAEHIENPMVLLSAVKHIGQKHSSLNIRPEHYQLVGKHLLASIQEVLGDAATKELIEAWKVAYFQLADLMIGMEKDLYDQMIIKDGGWTGWKPFTIVKMVYETSEIQSIYLKPTDGGPVPKHEAGQYVSVRVFLPELQLYQPRQYSLSDASNGEYLRISVKREVPEGKPEGMVSNFLHQYLEVGKQLELTAPTGSFLLMENEKPHVFISGGVGQTPLIAMLEQLADKKKSTPVTWIHGCRNPHFHAFKERIKTLESQQQHMITFSFYDEAVDVGTNVIEGWVDLAKIDAAHLPQEANYYLCGPSGFIKKHFQYLTTQGVDIDNIHFEEFGPASLPLN</sequence>
<dbReference type="SUPFAM" id="SSF52343">
    <property type="entry name" value="Ferredoxin reductase-like, C-terminal NADP-linked domain"/>
    <property type="match status" value="1"/>
</dbReference>
<comment type="caution">
    <text evidence="13">The sequence shown here is derived from an EMBL/GenBank/DDBJ whole genome shotgun (WGS) entry which is preliminary data.</text>
</comment>
<keyword evidence="13" id="KW-0560">Oxidoreductase</keyword>
<evidence type="ECO:0000256" key="6">
    <source>
        <dbReference type="ARBA" id="ARBA00023004"/>
    </source>
</evidence>